<evidence type="ECO:0000313" key="3">
    <source>
        <dbReference type="Proteomes" id="UP000268016"/>
    </source>
</evidence>
<sequence>MLRAAVLFGAAALASCAPAADQEALIGQPFSAGPYGPGGPPQIGSIDALIGDEPVSRRVYDYSVGAVDPGALTVPAPGGVRLFLIGATPPDPFRHAGELRLEAVLPDLAPGEGPLTMRLLVDGEDDGPRLEGEGRLALLQVAPPPEDTSISLYGRITGRFEASLCPAGGHPPGPCLPASGSFDTAVYENR</sequence>
<evidence type="ECO:0000313" key="2">
    <source>
        <dbReference type="EMBL" id="ROT95828.1"/>
    </source>
</evidence>
<evidence type="ECO:0000256" key="1">
    <source>
        <dbReference type="SAM" id="SignalP"/>
    </source>
</evidence>
<dbReference type="Proteomes" id="UP000268016">
    <property type="component" value="Unassembled WGS sequence"/>
</dbReference>
<keyword evidence="3" id="KW-1185">Reference proteome</keyword>
<protein>
    <recommendedName>
        <fullName evidence="4">Lipoprotein</fullName>
    </recommendedName>
</protein>
<dbReference type="PROSITE" id="PS51257">
    <property type="entry name" value="PROKAR_LIPOPROTEIN"/>
    <property type="match status" value="1"/>
</dbReference>
<reference evidence="2 3" key="1">
    <citation type="submission" date="2018-10" db="EMBL/GenBank/DDBJ databases">
        <title>Histidinibacterium lentulum gen. nov., sp. nov., a marine bacterium from the culture broth of Picochlorum sp. 122.</title>
        <authorList>
            <person name="Wang G."/>
        </authorList>
    </citation>
    <scope>NUCLEOTIDE SEQUENCE [LARGE SCALE GENOMIC DNA]</scope>
    <source>
        <strain evidence="2 3">B17</strain>
    </source>
</reference>
<organism evidence="2 3">
    <name type="scientific">Histidinibacterium lentulum</name>
    <dbReference type="NCBI Taxonomy" id="2480588"/>
    <lineage>
        <taxon>Bacteria</taxon>
        <taxon>Pseudomonadati</taxon>
        <taxon>Pseudomonadota</taxon>
        <taxon>Alphaproteobacteria</taxon>
        <taxon>Rhodobacterales</taxon>
        <taxon>Paracoccaceae</taxon>
        <taxon>Histidinibacterium</taxon>
    </lineage>
</organism>
<comment type="caution">
    <text evidence="2">The sequence shown here is derived from an EMBL/GenBank/DDBJ whole genome shotgun (WGS) entry which is preliminary data.</text>
</comment>
<keyword evidence="1" id="KW-0732">Signal</keyword>
<gene>
    <name evidence="2" type="ORF">EAT49_19375</name>
</gene>
<feature type="chain" id="PRO_5018019448" description="Lipoprotein" evidence="1">
    <location>
        <begin position="20"/>
        <end position="190"/>
    </location>
</feature>
<feature type="signal peptide" evidence="1">
    <location>
        <begin position="1"/>
        <end position="19"/>
    </location>
</feature>
<dbReference type="AlphaFoldDB" id="A0A3N2QKW6"/>
<evidence type="ECO:0008006" key="4">
    <source>
        <dbReference type="Google" id="ProtNLM"/>
    </source>
</evidence>
<accession>A0A3N2QKW6</accession>
<name>A0A3N2QKW6_9RHOB</name>
<dbReference type="EMBL" id="RDRB01000014">
    <property type="protein sequence ID" value="ROT95828.1"/>
    <property type="molecule type" value="Genomic_DNA"/>
</dbReference>
<proteinExistence type="predicted"/>